<keyword evidence="8 10" id="KW-0472">Membrane</keyword>
<dbReference type="OrthoDB" id="9811754at2"/>
<keyword evidence="3" id="KW-0813">Transport</keyword>
<sequence>MSHTNETEQHDQKEFDQNKASKSRKKGFIGLAAAIVIAAAGYGSYWYLIGSRYVSTDNAYASVEIASVTPAVGGIVSKVNVVDTQYVKKGEVLVVIDDTDARLALQQAKADFALAQRRVRSYLANDEGLTALVNARSEDEKRSRAQLASAQASFEQAKIDLRRREDLVRSGSVSGEELTNAKTAYTQAEAQLNAAKAAVNQSVANRLSTIGNQKANHALIDNTTVDTNPEVLLAKARYEQAKVNLQRTVIRAPVSGVIAKRQVQIGRRIQTGEPLMTIVPLSRMHVDANFKEVQLAHVEVGQMVEVKSDFYGDSVTYHGVITGLSGGTGSAFSMIPAQNATGNWIKVVQRLPVRIELDPKELAAYPLQVGLSMEVTIDTQSHVTREILAQYRTAAVSEQG</sequence>
<name>A0A1M5ZL81_9VIBR</name>
<dbReference type="Gene3D" id="2.40.50.100">
    <property type="match status" value="1"/>
</dbReference>
<dbReference type="AlphaFoldDB" id="A0A1M5ZL81"/>
<evidence type="ECO:0000259" key="11">
    <source>
        <dbReference type="Pfam" id="PF25876"/>
    </source>
</evidence>
<proteinExistence type="inferred from homology"/>
<dbReference type="RefSeq" id="WP_073604507.1">
    <property type="nucleotide sequence ID" value="NZ_FQXZ01000032.1"/>
</dbReference>
<evidence type="ECO:0000313" key="14">
    <source>
        <dbReference type="Proteomes" id="UP000184608"/>
    </source>
</evidence>
<dbReference type="EMBL" id="FQXZ01000032">
    <property type="protein sequence ID" value="SHI24889.1"/>
    <property type="molecule type" value="Genomic_DNA"/>
</dbReference>
<evidence type="ECO:0000256" key="6">
    <source>
        <dbReference type="ARBA" id="ARBA00022692"/>
    </source>
</evidence>
<evidence type="ECO:0000256" key="10">
    <source>
        <dbReference type="SAM" id="Phobius"/>
    </source>
</evidence>
<dbReference type="STRING" id="1216006.VA7868_02867"/>
<dbReference type="Gene3D" id="2.40.30.170">
    <property type="match status" value="1"/>
</dbReference>
<evidence type="ECO:0000256" key="4">
    <source>
        <dbReference type="ARBA" id="ARBA00022475"/>
    </source>
</evidence>
<dbReference type="PANTHER" id="PTHR30386:SF19">
    <property type="entry name" value="MULTIDRUG EXPORT PROTEIN EMRA-RELATED"/>
    <property type="match status" value="1"/>
</dbReference>
<keyword evidence="14" id="KW-1185">Reference proteome</keyword>
<protein>
    <submittedName>
        <fullName evidence="13">Putative multidrug resistance protein EmrK</fullName>
    </submittedName>
</protein>
<dbReference type="Pfam" id="PF25876">
    <property type="entry name" value="HH_MFP_RND"/>
    <property type="match status" value="1"/>
</dbReference>
<keyword evidence="9" id="KW-0175">Coiled coil</keyword>
<dbReference type="GO" id="GO:0015721">
    <property type="term" value="P:bile acid and bile salt transport"/>
    <property type="evidence" value="ECO:0007669"/>
    <property type="project" value="UniProtKB-ARBA"/>
</dbReference>
<evidence type="ECO:0000256" key="8">
    <source>
        <dbReference type="ARBA" id="ARBA00023136"/>
    </source>
</evidence>
<dbReference type="InterPro" id="IPR058624">
    <property type="entry name" value="MdtA-like_HH"/>
</dbReference>
<dbReference type="Proteomes" id="UP000184608">
    <property type="component" value="Unassembled WGS sequence"/>
</dbReference>
<comment type="subcellular location">
    <subcellularLocation>
        <location evidence="1">Cell inner membrane</location>
        <topology evidence="1">Single-pass membrane protein</topology>
        <orientation evidence="1">Periplasmic side</orientation>
    </subcellularLocation>
</comment>
<evidence type="ECO:0000256" key="2">
    <source>
        <dbReference type="ARBA" id="ARBA00009477"/>
    </source>
</evidence>
<feature type="transmembrane region" description="Helical" evidence="10">
    <location>
        <begin position="28"/>
        <end position="48"/>
    </location>
</feature>
<dbReference type="Gene3D" id="1.10.287.470">
    <property type="entry name" value="Helix hairpin bin"/>
    <property type="match status" value="2"/>
</dbReference>
<keyword evidence="5" id="KW-0997">Cell inner membrane</keyword>
<feature type="coiled-coil region" evidence="9">
    <location>
        <begin position="178"/>
        <end position="205"/>
    </location>
</feature>
<evidence type="ECO:0000256" key="5">
    <source>
        <dbReference type="ARBA" id="ARBA00022519"/>
    </source>
</evidence>
<dbReference type="GO" id="GO:1990961">
    <property type="term" value="P:xenobiotic detoxification by transmembrane export across the plasma membrane"/>
    <property type="evidence" value="ECO:0007669"/>
    <property type="project" value="UniProtKB-ARBA"/>
</dbReference>
<dbReference type="PRINTS" id="PR01490">
    <property type="entry name" value="RTXTOXIND"/>
</dbReference>
<keyword evidence="7 10" id="KW-1133">Transmembrane helix</keyword>
<dbReference type="InterPro" id="IPR058625">
    <property type="entry name" value="MdtA-like_BSH"/>
</dbReference>
<reference evidence="13 14" key="1">
    <citation type="submission" date="2016-11" db="EMBL/GenBank/DDBJ databases">
        <authorList>
            <person name="Jaros S."/>
            <person name="Januszkiewicz K."/>
            <person name="Wedrychowicz H."/>
        </authorList>
    </citation>
    <scope>NUCLEOTIDE SEQUENCE [LARGE SCALE GENOMIC DNA]</scope>
    <source>
        <strain evidence="13 14">CECT 7868</strain>
    </source>
</reference>
<keyword evidence="4" id="KW-1003">Cell membrane</keyword>
<dbReference type="InterPro" id="IPR050739">
    <property type="entry name" value="MFP"/>
</dbReference>
<evidence type="ECO:0000259" key="12">
    <source>
        <dbReference type="Pfam" id="PF25917"/>
    </source>
</evidence>
<comment type="similarity">
    <text evidence="2">Belongs to the membrane fusion protein (MFP) (TC 8.A.1) family.</text>
</comment>
<dbReference type="SUPFAM" id="SSF111369">
    <property type="entry name" value="HlyD-like secretion proteins"/>
    <property type="match status" value="3"/>
</dbReference>
<gene>
    <name evidence="13" type="primary">emrK_1</name>
    <name evidence="13" type="ORF">VA7868_02867</name>
</gene>
<dbReference type="FunFam" id="2.40.30.170:FF:000003">
    <property type="entry name" value="Multidrug resistance protein A"/>
    <property type="match status" value="1"/>
</dbReference>
<evidence type="ECO:0000256" key="7">
    <source>
        <dbReference type="ARBA" id="ARBA00022989"/>
    </source>
</evidence>
<evidence type="ECO:0000313" key="13">
    <source>
        <dbReference type="EMBL" id="SHI24889.1"/>
    </source>
</evidence>
<evidence type="ECO:0000256" key="1">
    <source>
        <dbReference type="ARBA" id="ARBA00004383"/>
    </source>
</evidence>
<dbReference type="GO" id="GO:0046677">
    <property type="term" value="P:response to antibiotic"/>
    <property type="evidence" value="ECO:0007669"/>
    <property type="project" value="UniProtKB-ARBA"/>
</dbReference>
<evidence type="ECO:0000256" key="3">
    <source>
        <dbReference type="ARBA" id="ARBA00022448"/>
    </source>
</evidence>
<accession>A0A1M5ZL81</accession>
<evidence type="ECO:0000256" key="9">
    <source>
        <dbReference type="SAM" id="Coils"/>
    </source>
</evidence>
<dbReference type="PANTHER" id="PTHR30386">
    <property type="entry name" value="MEMBRANE FUSION SUBUNIT OF EMRAB-TOLC MULTIDRUG EFFLUX PUMP"/>
    <property type="match status" value="1"/>
</dbReference>
<feature type="domain" description="Multidrug resistance protein MdtA-like barrel-sandwich hybrid" evidence="12">
    <location>
        <begin position="64"/>
        <end position="279"/>
    </location>
</feature>
<keyword evidence="6 10" id="KW-0812">Transmembrane</keyword>
<feature type="domain" description="Multidrug resistance protein MdtA-like alpha-helical hairpin" evidence="11">
    <location>
        <begin position="141"/>
        <end position="201"/>
    </location>
</feature>
<organism evidence="13 14">
    <name type="scientific">Vibrio aerogenes CECT 7868</name>
    <dbReference type="NCBI Taxonomy" id="1216006"/>
    <lineage>
        <taxon>Bacteria</taxon>
        <taxon>Pseudomonadati</taxon>
        <taxon>Pseudomonadota</taxon>
        <taxon>Gammaproteobacteria</taxon>
        <taxon>Vibrionales</taxon>
        <taxon>Vibrionaceae</taxon>
        <taxon>Vibrio</taxon>
    </lineage>
</organism>
<dbReference type="GO" id="GO:0005886">
    <property type="term" value="C:plasma membrane"/>
    <property type="evidence" value="ECO:0007669"/>
    <property type="project" value="UniProtKB-SubCell"/>
</dbReference>
<dbReference type="Pfam" id="PF25917">
    <property type="entry name" value="BSH_RND"/>
    <property type="match status" value="1"/>
</dbReference>